<feature type="non-terminal residue" evidence="1">
    <location>
        <position position="131"/>
    </location>
</feature>
<protein>
    <submittedName>
        <fullName evidence="1">Uncharacterized protein</fullName>
    </submittedName>
</protein>
<evidence type="ECO:0000313" key="1">
    <source>
        <dbReference type="EMBL" id="CCC47472.1"/>
    </source>
</evidence>
<gene>
    <name evidence="1" type="ORF">TVY486_0401380</name>
</gene>
<name>G0TU38_TRYVY</name>
<proteinExistence type="predicted"/>
<accession>G0TU38</accession>
<reference evidence="1" key="1">
    <citation type="journal article" date="2012" name="Proc. Natl. Acad. Sci. U.S.A.">
        <title>Antigenic diversity is generated by distinct evolutionary mechanisms in African trypanosome species.</title>
        <authorList>
            <person name="Jackson A.P."/>
            <person name="Berry A."/>
            <person name="Aslett M."/>
            <person name="Allison H.C."/>
            <person name="Burton P."/>
            <person name="Vavrova-Anderson J."/>
            <person name="Brown R."/>
            <person name="Browne H."/>
            <person name="Corton N."/>
            <person name="Hauser H."/>
            <person name="Gamble J."/>
            <person name="Gilderthorp R."/>
            <person name="Marcello L."/>
            <person name="McQuillan J."/>
            <person name="Otto T.D."/>
            <person name="Quail M.A."/>
            <person name="Sanders M.J."/>
            <person name="van Tonder A."/>
            <person name="Ginger M.L."/>
            <person name="Field M.C."/>
            <person name="Barry J.D."/>
            <person name="Hertz-Fowler C."/>
            <person name="Berriman M."/>
        </authorList>
    </citation>
    <scope>NUCLEOTIDE SEQUENCE</scope>
    <source>
        <strain evidence="1">Y486</strain>
    </source>
</reference>
<dbReference type="VEuPathDB" id="TriTrypDB:TvY486_0401380"/>
<sequence>MTAFSASLTSSLQLLPGFLSYSMICWAASRLTGAHFNGSIFSPVLYNNSQVKQNKTKFRAFDIQFTPDLWSVWNILLKGSFKANTLVLMPPRRSSSKKKKEVLPDPDTLPNGNCNHYIGTWSSYEEIDAIS</sequence>
<dbReference type="EMBL" id="HE573020">
    <property type="protein sequence ID" value="CCC47472.1"/>
    <property type="molecule type" value="Genomic_DNA"/>
</dbReference>
<dbReference type="AlphaFoldDB" id="G0TU38"/>
<organism evidence="1">
    <name type="scientific">Trypanosoma vivax (strain Y486)</name>
    <dbReference type="NCBI Taxonomy" id="1055687"/>
    <lineage>
        <taxon>Eukaryota</taxon>
        <taxon>Discoba</taxon>
        <taxon>Euglenozoa</taxon>
        <taxon>Kinetoplastea</taxon>
        <taxon>Metakinetoplastina</taxon>
        <taxon>Trypanosomatida</taxon>
        <taxon>Trypanosomatidae</taxon>
        <taxon>Trypanosoma</taxon>
        <taxon>Duttonella</taxon>
    </lineage>
</organism>